<name>A0A1A9RFW2_EIKCO</name>
<organism evidence="3 4">
    <name type="scientific">Eikenella corrodens</name>
    <dbReference type="NCBI Taxonomy" id="539"/>
    <lineage>
        <taxon>Bacteria</taxon>
        <taxon>Pseudomonadati</taxon>
        <taxon>Pseudomonadota</taxon>
        <taxon>Betaproteobacteria</taxon>
        <taxon>Neisseriales</taxon>
        <taxon>Neisseriaceae</taxon>
        <taxon>Eikenella</taxon>
    </lineage>
</organism>
<keyword evidence="2" id="KW-0472">Membrane</keyword>
<reference evidence="4" key="1">
    <citation type="submission" date="2016-05" db="EMBL/GenBank/DDBJ databases">
        <title>Draft genome of Corynebacterium afermentans subsp. afermentans LCDC 88199T.</title>
        <authorList>
            <person name="Bernier A.-M."/>
            <person name="Bernard K."/>
        </authorList>
    </citation>
    <scope>NUCLEOTIDE SEQUENCE [LARGE SCALE GENOMIC DNA]</scope>
    <source>
        <strain evidence="4">NML01-0328</strain>
    </source>
</reference>
<proteinExistence type="predicted"/>
<evidence type="ECO:0000256" key="2">
    <source>
        <dbReference type="SAM" id="Phobius"/>
    </source>
</evidence>
<evidence type="ECO:0000313" key="3">
    <source>
        <dbReference type="EMBL" id="OAM17500.1"/>
    </source>
</evidence>
<keyword evidence="2" id="KW-0812">Transmembrane</keyword>
<comment type="caution">
    <text evidence="3">The sequence shown here is derived from an EMBL/GenBank/DDBJ whole genome shotgun (WGS) entry which is preliminary data.</text>
</comment>
<accession>A0A1A9RFW2</accession>
<dbReference type="EMBL" id="LXSF01000002">
    <property type="protein sequence ID" value="OAM17500.1"/>
    <property type="molecule type" value="Genomic_DNA"/>
</dbReference>
<gene>
    <name evidence="3" type="ORF">A7P85_03945</name>
</gene>
<sequence length="292" mass="31355">MPSRLPENAAKTALPCRRSSRAARLACKMRNGNSPTPTFIIMQGKPNWKQYRQQLQAKLQALRPKRQAKPNATPSKWRGNLHAQWQKLRGKLRTLPQQVREKPQLLAVAAVVAGCLLLAFGLLAGVSRKHPAPAAETAASQASAPAAGNASGIETATVSVELVTPKVSDGNAEDDPLTAAEANPEPEHALPPTTADHMNPVCETYFQRARACFRQAPDGQADALLQSLEATRGDLSQLDAEGCEVVSQQFEEMVQQMGCEQKAADSKPTDPKPPSAKPAEAKPQAASATHKR</sequence>
<dbReference type="AlphaFoldDB" id="A0A1A9RFW2"/>
<dbReference type="RefSeq" id="WP_064104230.1">
    <property type="nucleotide sequence ID" value="NZ_LXSF01000002.1"/>
</dbReference>
<feature type="transmembrane region" description="Helical" evidence="2">
    <location>
        <begin position="105"/>
        <end position="126"/>
    </location>
</feature>
<feature type="compositionally biased region" description="Low complexity" evidence="1">
    <location>
        <begin position="277"/>
        <end position="292"/>
    </location>
</feature>
<feature type="region of interest" description="Disordered" evidence="1">
    <location>
        <begin position="256"/>
        <end position="292"/>
    </location>
</feature>
<evidence type="ECO:0000313" key="4">
    <source>
        <dbReference type="Proteomes" id="UP000078003"/>
    </source>
</evidence>
<protein>
    <submittedName>
        <fullName evidence="3">Uncharacterized protein</fullName>
    </submittedName>
</protein>
<feature type="region of interest" description="Disordered" evidence="1">
    <location>
        <begin position="167"/>
        <end position="198"/>
    </location>
</feature>
<keyword evidence="2" id="KW-1133">Transmembrane helix</keyword>
<dbReference type="Proteomes" id="UP000078003">
    <property type="component" value="Unassembled WGS sequence"/>
</dbReference>
<evidence type="ECO:0000256" key="1">
    <source>
        <dbReference type="SAM" id="MobiDB-lite"/>
    </source>
</evidence>